<proteinExistence type="predicted"/>
<evidence type="ECO:0000313" key="3">
    <source>
        <dbReference type="WormBase" id="H01G02.4"/>
    </source>
</evidence>
<organism evidence="1 2">
    <name type="scientific">Caenorhabditis elegans</name>
    <dbReference type="NCBI Taxonomy" id="6239"/>
    <lineage>
        <taxon>Eukaryota</taxon>
        <taxon>Metazoa</taxon>
        <taxon>Ecdysozoa</taxon>
        <taxon>Nematoda</taxon>
        <taxon>Chromadorea</taxon>
        <taxon>Rhabditida</taxon>
        <taxon>Rhabditina</taxon>
        <taxon>Rhabditomorpha</taxon>
        <taxon>Rhabditoidea</taxon>
        <taxon>Rhabditidae</taxon>
        <taxon>Peloderinae</taxon>
        <taxon>Caenorhabditis</taxon>
    </lineage>
</organism>
<dbReference type="PaxDb" id="6239-H01G02.4.1"/>
<dbReference type="AGR" id="WB:WBGene00045108"/>
<reference evidence="1 2" key="1">
    <citation type="journal article" date="1998" name="Science">
        <title>Genome sequence of the nematode C. elegans: a platform for investigating biology.</title>
        <authorList>
            <consortium name="The C. elegans sequencing consortium"/>
            <person name="Sulson J.E."/>
            <person name="Waterston R."/>
        </authorList>
    </citation>
    <scope>NUCLEOTIDE SEQUENCE [LARGE SCALE GENOMIC DNA]</scope>
    <source>
        <strain evidence="1 2">Bristol N2</strain>
    </source>
</reference>
<dbReference type="InParanoid" id="A0T4F8"/>
<keyword evidence="2" id="KW-1185">Reference proteome</keyword>
<gene>
    <name evidence="1" type="ORF">CELE_H01G02.4</name>
    <name evidence="1 3" type="ORF">H01G02.4</name>
</gene>
<sequence>MDQVKEIMDVWSGYRYRGEKKLKNIHTNNATSIRMDKNKKRSTETSEKKFVGVFTECSRKPFEATMVKKLFRREGIYFKSVEHSSVPIQKPGRFYFNVELSRSEDINKIQISDDWVEQFKISSLLEDSPPFFFYALTPHELLMVAN</sequence>
<dbReference type="UCSC" id="H01G02.4">
    <property type="organism name" value="c. elegans"/>
</dbReference>
<name>A0T4F8_CAEEL</name>
<evidence type="ECO:0000313" key="2">
    <source>
        <dbReference type="Proteomes" id="UP000001940"/>
    </source>
</evidence>
<dbReference type="HOGENOM" id="CLU_1779135_0_0_1"/>
<dbReference type="AlphaFoldDB" id="A0T4F8"/>
<dbReference type="Bgee" id="WBGene00045108">
    <property type="expression patterns" value="Expressed in adult organism and 2 other cell types or tissues"/>
</dbReference>
<evidence type="ECO:0000313" key="1">
    <source>
        <dbReference type="EMBL" id="CAL69740.2"/>
    </source>
</evidence>
<dbReference type="EMBL" id="BX284604">
    <property type="protein sequence ID" value="CAL69740.2"/>
    <property type="molecule type" value="Genomic_DNA"/>
</dbReference>
<protein>
    <submittedName>
        <fullName evidence="1">BRCT domain-containing protein</fullName>
    </submittedName>
</protein>
<dbReference type="Proteomes" id="UP000001940">
    <property type="component" value="Chromosome IV"/>
</dbReference>
<dbReference type="WormBase" id="H01G02.4">
    <property type="protein sequence ID" value="CE43640"/>
    <property type="gene ID" value="WBGene00045108"/>
</dbReference>
<accession>A0T4F8</accession>